<protein>
    <recommendedName>
        <fullName evidence="1">Cytosolic endo-beta-N-acetylglucosaminidase TIM barrel domain-containing protein</fullName>
    </recommendedName>
</protein>
<dbReference type="GO" id="GO:0033925">
    <property type="term" value="F:mannosyl-glycoprotein endo-beta-N-acetylglucosaminidase activity"/>
    <property type="evidence" value="ECO:0007669"/>
    <property type="project" value="UniProtKB-EC"/>
</dbReference>
<dbReference type="Pfam" id="PF03644">
    <property type="entry name" value="Glyco_hydro_85"/>
    <property type="match status" value="1"/>
</dbReference>
<dbReference type="PANTHER" id="PTHR13246">
    <property type="entry name" value="ENDO BETA N-ACETYLGLUCOSAMINIDASE"/>
    <property type="match status" value="1"/>
</dbReference>
<dbReference type="InterPro" id="IPR032979">
    <property type="entry name" value="ENGase"/>
</dbReference>
<proteinExistence type="predicted"/>
<keyword evidence="3" id="KW-1185">Reference proteome</keyword>
<evidence type="ECO:0000313" key="3">
    <source>
        <dbReference type="Proteomes" id="UP000193498"/>
    </source>
</evidence>
<feature type="domain" description="Cytosolic endo-beta-N-acetylglucosaminidase TIM barrel" evidence="1">
    <location>
        <begin position="73"/>
        <end position="307"/>
    </location>
</feature>
<dbReference type="OrthoDB" id="284473at2759"/>
<dbReference type="EMBL" id="MCFE01000006">
    <property type="protein sequence ID" value="ORY07744.1"/>
    <property type="molecule type" value="Genomic_DNA"/>
</dbReference>
<evidence type="ECO:0000313" key="2">
    <source>
        <dbReference type="EMBL" id="ORY07744.1"/>
    </source>
</evidence>
<dbReference type="InterPro" id="IPR005201">
    <property type="entry name" value="TIM_ENGase"/>
</dbReference>
<dbReference type="CDD" id="cd06547">
    <property type="entry name" value="GH85_ENGase"/>
    <property type="match status" value="1"/>
</dbReference>
<comment type="caution">
    <text evidence="2">The sequence shown here is derived from an EMBL/GenBank/DDBJ whole genome shotgun (WGS) entry which is preliminary data.</text>
</comment>
<dbReference type="Proteomes" id="UP000193498">
    <property type="component" value="Unassembled WGS sequence"/>
</dbReference>
<accession>A0A1Y1ZC65</accession>
<dbReference type="PANTHER" id="PTHR13246:SF1">
    <property type="entry name" value="CYTOSOLIC ENDO-BETA-N-ACETYLGLUCOSAMINIDASE"/>
    <property type="match status" value="1"/>
</dbReference>
<name>A0A1Y1ZC65_9FUNG</name>
<dbReference type="AlphaFoldDB" id="A0A1Y1ZC65"/>
<reference evidence="2 3" key="1">
    <citation type="submission" date="2016-07" db="EMBL/GenBank/DDBJ databases">
        <title>Pervasive Adenine N6-methylation of Active Genes in Fungi.</title>
        <authorList>
            <consortium name="DOE Joint Genome Institute"/>
            <person name="Mondo S.J."/>
            <person name="Dannebaum R.O."/>
            <person name="Kuo R.C."/>
            <person name="Labutti K."/>
            <person name="Haridas S."/>
            <person name="Kuo A."/>
            <person name="Salamov A."/>
            <person name="Ahrendt S.R."/>
            <person name="Lipzen A."/>
            <person name="Sullivan W."/>
            <person name="Andreopoulos W.B."/>
            <person name="Clum A."/>
            <person name="Lindquist E."/>
            <person name="Daum C."/>
            <person name="Ramamoorthy G.K."/>
            <person name="Gryganskyi A."/>
            <person name="Culley D."/>
            <person name="Magnuson J.K."/>
            <person name="James T.Y."/>
            <person name="O'Malley M.A."/>
            <person name="Stajich J.E."/>
            <person name="Spatafora J.W."/>
            <person name="Visel A."/>
            <person name="Grigoriev I.V."/>
        </authorList>
    </citation>
    <scope>NUCLEOTIDE SEQUENCE [LARGE SCALE GENOMIC DNA]</scope>
    <source>
        <strain evidence="2 3">CBS 931.73</strain>
    </source>
</reference>
<organism evidence="2 3">
    <name type="scientific">Basidiobolus meristosporus CBS 931.73</name>
    <dbReference type="NCBI Taxonomy" id="1314790"/>
    <lineage>
        <taxon>Eukaryota</taxon>
        <taxon>Fungi</taxon>
        <taxon>Fungi incertae sedis</taxon>
        <taxon>Zoopagomycota</taxon>
        <taxon>Entomophthoromycotina</taxon>
        <taxon>Basidiobolomycetes</taxon>
        <taxon>Basidiobolales</taxon>
        <taxon>Basidiobolaceae</taxon>
        <taxon>Basidiobolus</taxon>
    </lineage>
</organism>
<dbReference type="STRING" id="1314790.A0A1Y1ZC65"/>
<gene>
    <name evidence="2" type="ORF">K493DRAFT_86361</name>
</gene>
<dbReference type="Gene3D" id="3.20.20.80">
    <property type="entry name" value="Glycosidases"/>
    <property type="match status" value="1"/>
</dbReference>
<evidence type="ECO:0000259" key="1">
    <source>
        <dbReference type="Pfam" id="PF03644"/>
    </source>
</evidence>
<dbReference type="SUPFAM" id="SSF51445">
    <property type="entry name" value="(Trans)glycosidases"/>
    <property type="match status" value="1"/>
</dbReference>
<sequence>MEETLPKSRPIYNLSELDKWDSTADEFWQTFARSLPLANRPERSTLEREEFADNWKKIPGKVLVCHDMAGGYNEDCSVQGEAVGEKYNLQYWQYLDYFVYFSHHRVTIPPVTWINAAHKNGVPVLGTFITEWEEGAQETSKLLKNAEFYANQLADVAACYGFDGWLLNIENVFLNLEEDTEHMISFIRILTEQMHKKVPNSKVIWYDSVTVEGLLAWQNRLNLLNLPFFDVCDGIFLNYTWGRLYPKVSSLAAGENRKFDVFAGIDVHGRNTFGGGMFDTYKALHVIADASISAAIFAPAWTYENFQVFRSLSNRMLLLEISNLLPTLIKALGLNFLYMERLFTRVVG</sequence>
<dbReference type="InterPro" id="IPR017853">
    <property type="entry name" value="GH"/>
</dbReference>
<dbReference type="GO" id="GO:0005829">
    <property type="term" value="C:cytosol"/>
    <property type="evidence" value="ECO:0007669"/>
    <property type="project" value="UniProtKB-SubCell"/>
</dbReference>
<dbReference type="InParanoid" id="A0A1Y1ZC65"/>